<feature type="domain" description="Thioredoxin" evidence="22">
    <location>
        <begin position="3"/>
        <end position="154"/>
    </location>
</feature>
<dbReference type="EC" id="1.11.1.24" evidence="3"/>
<dbReference type="PANTHER" id="PTHR42801">
    <property type="entry name" value="THIOREDOXIN-DEPENDENT PEROXIDE REDUCTASE"/>
    <property type="match status" value="1"/>
</dbReference>
<evidence type="ECO:0000256" key="15">
    <source>
        <dbReference type="ARBA" id="ARBA00060973"/>
    </source>
</evidence>
<dbReference type="EMBL" id="JAGIQL010000040">
    <property type="protein sequence ID" value="MBP0458369.1"/>
    <property type="molecule type" value="Genomic_DNA"/>
</dbReference>
<dbReference type="InterPro" id="IPR000866">
    <property type="entry name" value="AhpC/TSA"/>
</dbReference>
<evidence type="ECO:0000256" key="6">
    <source>
        <dbReference type="ARBA" id="ARBA00023002"/>
    </source>
</evidence>
<evidence type="ECO:0000256" key="18">
    <source>
        <dbReference type="ARBA" id="ARBA00068979"/>
    </source>
</evidence>
<sequence length="154" mass="16916">MAVEAGAQAPDFSLQDQHGQTVRLSDFRGQGGRHVVLVFYPYAFSTTCTGELQELRDRADAFADAGAQLLACSADSVHALRAYAEQERIAFPLLADHWPHGAVARAYGVLDEERGRAVRGTFVIDTSGTVRWSVVNPVHRARDSDDYVRALSRL</sequence>
<organism evidence="23 24">
    <name type="scientific">Streptomyces montanisoli</name>
    <dbReference type="NCBI Taxonomy" id="2798581"/>
    <lineage>
        <taxon>Bacteria</taxon>
        <taxon>Bacillati</taxon>
        <taxon>Actinomycetota</taxon>
        <taxon>Actinomycetes</taxon>
        <taxon>Kitasatosporales</taxon>
        <taxon>Streptomycetaceae</taxon>
        <taxon>Streptomyces</taxon>
    </lineage>
</organism>
<comment type="caution">
    <text evidence="23">The sequence shown here is derived from an EMBL/GenBank/DDBJ whole genome shotgun (WGS) entry which is preliminary data.</text>
</comment>
<name>A0A940M8T3_9ACTN</name>
<evidence type="ECO:0000256" key="19">
    <source>
        <dbReference type="ARBA" id="ARBA00082991"/>
    </source>
</evidence>
<evidence type="ECO:0000256" key="2">
    <source>
        <dbReference type="ARBA" id="ARBA00011245"/>
    </source>
</evidence>
<comment type="similarity">
    <text evidence="15">Belongs to the peroxiredoxin family. AhpE subfamily.</text>
</comment>
<dbReference type="FunFam" id="3.40.30.10:FF:000118">
    <property type="entry name" value="Peroxiredoxin AhpE"/>
    <property type="match status" value="1"/>
</dbReference>
<comment type="catalytic activity">
    <reaction evidence="13">
        <text>[mycoredoxin]-L-dithiol + a hydroperoxide = [mycoredoxin]-L-disulfide + an alcohol + H2O</text>
        <dbReference type="Rhea" id="RHEA:62640"/>
        <dbReference type="Rhea" id="RHEA-COMP:16137"/>
        <dbReference type="Rhea" id="RHEA-COMP:16138"/>
        <dbReference type="ChEBI" id="CHEBI:15377"/>
        <dbReference type="ChEBI" id="CHEBI:29950"/>
        <dbReference type="ChEBI" id="CHEBI:30879"/>
        <dbReference type="ChEBI" id="CHEBI:35924"/>
        <dbReference type="ChEBI" id="CHEBI:50058"/>
        <dbReference type="EC" id="1.11.1.29"/>
    </reaction>
</comment>
<keyword evidence="6" id="KW-0560">Oxidoreductase</keyword>
<dbReference type="GO" id="GO:0005737">
    <property type="term" value="C:cytoplasm"/>
    <property type="evidence" value="ECO:0007669"/>
    <property type="project" value="TreeGrafter"/>
</dbReference>
<keyword evidence="5" id="KW-0049">Antioxidant</keyword>
<evidence type="ECO:0000313" key="24">
    <source>
        <dbReference type="Proteomes" id="UP000670475"/>
    </source>
</evidence>
<dbReference type="RefSeq" id="WP_209340129.1">
    <property type="nucleotide sequence ID" value="NZ_JAGIQL010000040.1"/>
</dbReference>
<comment type="function">
    <text evidence="1">Thiol-specific peroxidase that catalyzes the reduction of hydrogen peroxide and organic hydroperoxides to water and alcohols, respectively. Plays a role in cell protection against oxidative stress by detoxifying peroxides and as sensor of hydrogen peroxide-mediated signaling events.</text>
</comment>
<dbReference type="PROSITE" id="PS51352">
    <property type="entry name" value="THIOREDOXIN_2"/>
    <property type="match status" value="1"/>
</dbReference>
<keyword evidence="4" id="KW-0575">Peroxidase</keyword>
<evidence type="ECO:0000256" key="11">
    <source>
        <dbReference type="ARBA" id="ARBA00041373"/>
    </source>
</evidence>
<comment type="subunit">
    <text evidence="2">Monomer.</text>
</comment>
<dbReference type="PANTHER" id="PTHR42801:SF20">
    <property type="entry name" value="ALKYL HYDROPEROXIDE REDUCTASE E"/>
    <property type="match status" value="1"/>
</dbReference>
<comment type="function">
    <text evidence="14">Thiol-specific peroxidase that catalyzes the reduction of hydrogen peroxide and organic hydroperoxides to water and alcohols, respectively. Plays a role in cell protection against oxidative stress by detoxifying peroxides. May represent an important antioxidant defense against cytotoxic peroxides, especially peroxynitrite, which can be formed by activated macrophages during infection.</text>
</comment>
<evidence type="ECO:0000256" key="14">
    <source>
        <dbReference type="ARBA" id="ARBA00056930"/>
    </source>
</evidence>
<evidence type="ECO:0000256" key="7">
    <source>
        <dbReference type="ARBA" id="ARBA00023157"/>
    </source>
</evidence>
<dbReference type="InterPro" id="IPR050924">
    <property type="entry name" value="Peroxiredoxin_BCP/PrxQ"/>
</dbReference>
<dbReference type="GO" id="GO:0045454">
    <property type="term" value="P:cell redox homeostasis"/>
    <property type="evidence" value="ECO:0007669"/>
    <property type="project" value="TreeGrafter"/>
</dbReference>
<evidence type="ECO:0000256" key="8">
    <source>
        <dbReference type="ARBA" id="ARBA00023284"/>
    </source>
</evidence>
<dbReference type="GO" id="GO:0034599">
    <property type="term" value="P:cellular response to oxidative stress"/>
    <property type="evidence" value="ECO:0007669"/>
    <property type="project" value="TreeGrafter"/>
</dbReference>
<dbReference type="PIRSF" id="PIRSF000239">
    <property type="entry name" value="AHPC"/>
    <property type="match status" value="1"/>
</dbReference>
<proteinExistence type="inferred from homology"/>
<reference evidence="23" key="1">
    <citation type="submission" date="2021-03" db="EMBL/GenBank/DDBJ databases">
        <title>Whole genome sequence of Streptomyces bomunensis MMS17-BM035.</title>
        <authorList>
            <person name="Lee J.H."/>
        </authorList>
    </citation>
    <scope>NUCLEOTIDE SEQUENCE</scope>
    <source>
        <strain evidence="23">MMS17-BM035</strain>
    </source>
</reference>
<feature type="active site" description="Cysteine sulfenic acid (-SOH) intermediate; for peroxidase activity" evidence="21">
    <location>
        <position position="48"/>
    </location>
</feature>
<evidence type="ECO:0000259" key="22">
    <source>
        <dbReference type="PROSITE" id="PS51352"/>
    </source>
</evidence>
<evidence type="ECO:0000256" key="21">
    <source>
        <dbReference type="PIRSR" id="PIRSR000239-1"/>
    </source>
</evidence>
<evidence type="ECO:0000256" key="4">
    <source>
        <dbReference type="ARBA" id="ARBA00022559"/>
    </source>
</evidence>
<evidence type="ECO:0000256" key="10">
    <source>
        <dbReference type="ARBA" id="ARBA00038489"/>
    </source>
</evidence>
<dbReference type="InterPro" id="IPR013766">
    <property type="entry name" value="Thioredoxin_domain"/>
</dbReference>
<gene>
    <name evidence="23" type="ORF">JFN87_12760</name>
</gene>
<keyword evidence="7" id="KW-1015">Disulfide bond</keyword>
<evidence type="ECO:0000256" key="17">
    <source>
        <dbReference type="ARBA" id="ARBA00067009"/>
    </source>
</evidence>
<accession>A0A940M8T3</accession>
<comment type="similarity">
    <text evidence="10">Belongs to the peroxiredoxin family. BCP/PrxQ subfamily.</text>
</comment>
<evidence type="ECO:0000256" key="16">
    <source>
        <dbReference type="ARBA" id="ARBA00065226"/>
    </source>
</evidence>
<keyword evidence="8" id="KW-0676">Redox-active center</keyword>
<comment type="subunit">
    <text evidence="16">Homodimer. Forms both dimers and octamers; a tightly-associated dimer and a ring-like octamer.</text>
</comment>
<dbReference type="Gene3D" id="3.40.30.10">
    <property type="entry name" value="Glutaredoxin"/>
    <property type="match status" value="1"/>
</dbReference>
<comment type="catalytic activity">
    <reaction evidence="12">
        <text>a hydroperoxide + [thioredoxin]-dithiol = an alcohol + [thioredoxin]-disulfide + H2O</text>
        <dbReference type="Rhea" id="RHEA:62620"/>
        <dbReference type="Rhea" id="RHEA-COMP:10698"/>
        <dbReference type="Rhea" id="RHEA-COMP:10700"/>
        <dbReference type="ChEBI" id="CHEBI:15377"/>
        <dbReference type="ChEBI" id="CHEBI:29950"/>
        <dbReference type="ChEBI" id="CHEBI:30879"/>
        <dbReference type="ChEBI" id="CHEBI:35924"/>
        <dbReference type="ChEBI" id="CHEBI:50058"/>
        <dbReference type="EC" id="1.11.1.24"/>
    </reaction>
</comment>
<dbReference type="InterPro" id="IPR036249">
    <property type="entry name" value="Thioredoxin-like_sf"/>
</dbReference>
<evidence type="ECO:0000256" key="9">
    <source>
        <dbReference type="ARBA" id="ARBA00032824"/>
    </source>
</evidence>
<dbReference type="SUPFAM" id="SSF52833">
    <property type="entry name" value="Thioredoxin-like"/>
    <property type="match status" value="1"/>
</dbReference>
<dbReference type="InterPro" id="IPR024706">
    <property type="entry name" value="Peroxiredoxin_AhpC-typ"/>
</dbReference>
<dbReference type="CDD" id="cd03018">
    <property type="entry name" value="PRX_AhpE_like"/>
    <property type="match status" value="1"/>
</dbReference>
<dbReference type="GO" id="GO:0008379">
    <property type="term" value="F:thioredoxin peroxidase activity"/>
    <property type="evidence" value="ECO:0007669"/>
    <property type="project" value="TreeGrafter"/>
</dbReference>
<evidence type="ECO:0000256" key="3">
    <source>
        <dbReference type="ARBA" id="ARBA00013017"/>
    </source>
</evidence>
<evidence type="ECO:0000256" key="12">
    <source>
        <dbReference type="ARBA" id="ARBA00049091"/>
    </source>
</evidence>
<evidence type="ECO:0000256" key="1">
    <source>
        <dbReference type="ARBA" id="ARBA00003330"/>
    </source>
</evidence>
<evidence type="ECO:0000313" key="23">
    <source>
        <dbReference type="EMBL" id="MBP0458369.1"/>
    </source>
</evidence>
<evidence type="ECO:0000256" key="20">
    <source>
        <dbReference type="ARBA" id="ARBA00083736"/>
    </source>
</evidence>
<evidence type="ECO:0000256" key="13">
    <source>
        <dbReference type="ARBA" id="ARBA00052774"/>
    </source>
</evidence>
<keyword evidence="24" id="KW-1185">Reference proteome</keyword>
<protein>
    <recommendedName>
        <fullName evidence="18">Alkyl hydroperoxide reductase E</fullName>
        <ecNumber evidence="3">1.11.1.24</ecNumber>
        <ecNumber evidence="17">1.11.1.29</ecNumber>
    </recommendedName>
    <alternativeName>
        <fullName evidence="11">Bacterioferritin comigratory protein</fullName>
    </alternativeName>
    <alternativeName>
        <fullName evidence="19">Mycoredoxin-dependent peroxiredoxin</fullName>
    </alternativeName>
    <alternativeName>
        <fullName evidence="20">Peroxiredoxin AhpE</fullName>
    </alternativeName>
    <alternativeName>
        <fullName evidence="9">Thioredoxin peroxidase</fullName>
    </alternativeName>
</protein>
<dbReference type="EC" id="1.11.1.29" evidence="17"/>
<dbReference type="Proteomes" id="UP000670475">
    <property type="component" value="Unassembled WGS sequence"/>
</dbReference>
<dbReference type="Pfam" id="PF00578">
    <property type="entry name" value="AhpC-TSA"/>
    <property type="match status" value="1"/>
</dbReference>
<evidence type="ECO:0000256" key="5">
    <source>
        <dbReference type="ARBA" id="ARBA00022862"/>
    </source>
</evidence>
<dbReference type="AlphaFoldDB" id="A0A940M8T3"/>